<name>B7PNK1_IXOSC</name>
<evidence type="ECO:0000256" key="2">
    <source>
        <dbReference type="ARBA" id="ARBA00022692"/>
    </source>
</evidence>
<dbReference type="Proteomes" id="UP000001555">
    <property type="component" value="Unassembled WGS sequence"/>
</dbReference>
<feature type="transmembrane region" description="Helical" evidence="5">
    <location>
        <begin position="156"/>
        <end position="175"/>
    </location>
</feature>
<feature type="transmembrane region" description="Helical" evidence="5">
    <location>
        <begin position="195"/>
        <end position="216"/>
    </location>
</feature>
<dbReference type="VEuPathDB" id="VectorBase:ISCI006530"/>
<dbReference type="EMBL" id="ABJB010184750">
    <property type="status" value="NOT_ANNOTATED_CDS"/>
    <property type="molecule type" value="Genomic_DNA"/>
</dbReference>
<dbReference type="VEuPathDB" id="VectorBase:ISCP_014115"/>
<dbReference type="EnsemblMetazoa" id="ISCW006530-RA">
    <property type="protein sequence ID" value="ISCW006530-PA"/>
    <property type="gene ID" value="ISCW006530"/>
</dbReference>
<evidence type="ECO:0000313" key="6">
    <source>
        <dbReference type="EMBL" id="EEC08173.1"/>
    </source>
</evidence>
<evidence type="ECO:0000313" key="8">
    <source>
        <dbReference type="Proteomes" id="UP000001555"/>
    </source>
</evidence>
<dbReference type="EMBL" id="ABJB010319223">
    <property type="status" value="NOT_ANNOTATED_CDS"/>
    <property type="molecule type" value="Genomic_DNA"/>
</dbReference>
<evidence type="ECO:0000256" key="1">
    <source>
        <dbReference type="ARBA" id="ARBA00004141"/>
    </source>
</evidence>
<gene>
    <name evidence="6" type="ORF">IscW_ISCW006530</name>
</gene>
<proteinExistence type="evidence at protein level"/>
<dbReference type="GO" id="GO:0016020">
    <property type="term" value="C:membrane"/>
    <property type="evidence" value="ECO:0007669"/>
    <property type="project" value="UniProtKB-SubCell"/>
</dbReference>
<accession>B7PNK1</accession>
<evidence type="ECO:0000313" key="7">
    <source>
        <dbReference type="EnsemblMetazoa" id="ISCW006530-PA"/>
    </source>
</evidence>
<keyword evidence="4 5" id="KW-0472">Membrane</keyword>
<keyword evidence="8" id="KW-1185">Reference proteome</keyword>
<reference evidence="6 8" key="1">
    <citation type="submission" date="2008-03" db="EMBL/GenBank/DDBJ databases">
        <title>Annotation of Ixodes scapularis.</title>
        <authorList>
            <consortium name="Ixodes scapularis Genome Project Consortium"/>
            <person name="Caler E."/>
            <person name="Hannick L.I."/>
            <person name="Bidwell S."/>
            <person name="Joardar V."/>
            <person name="Thiagarajan M."/>
            <person name="Amedeo P."/>
            <person name="Galinsky K.J."/>
            <person name="Schobel S."/>
            <person name="Inman J."/>
            <person name="Hostetler J."/>
            <person name="Miller J."/>
            <person name="Hammond M."/>
            <person name="Megy K."/>
            <person name="Lawson D."/>
            <person name="Kodira C."/>
            <person name="Sutton G."/>
            <person name="Meyer J."/>
            <person name="Hill C.A."/>
            <person name="Birren B."/>
            <person name="Nene V."/>
            <person name="Collins F."/>
            <person name="Alarcon-Chaidez F."/>
            <person name="Wikel S."/>
            <person name="Strausberg R."/>
        </authorList>
    </citation>
    <scope>NUCLEOTIDE SEQUENCE [LARGE SCALE GENOMIC DNA]</scope>
    <source>
        <strain evidence="8">Wikel</strain>
        <strain evidence="6">Wikel colony</strain>
    </source>
</reference>
<organism>
    <name type="scientific">Ixodes scapularis</name>
    <name type="common">Black-legged tick</name>
    <name type="synonym">Deer tick</name>
    <dbReference type="NCBI Taxonomy" id="6945"/>
    <lineage>
        <taxon>Eukaryota</taxon>
        <taxon>Metazoa</taxon>
        <taxon>Ecdysozoa</taxon>
        <taxon>Arthropoda</taxon>
        <taxon>Chelicerata</taxon>
        <taxon>Arachnida</taxon>
        <taxon>Acari</taxon>
        <taxon>Parasitiformes</taxon>
        <taxon>Ixodida</taxon>
        <taxon>Ixodoidea</taxon>
        <taxon>Ixodidae</taxon>
        <taxon>Ixodinae</taxon>
        <taxon>Ixodes</taxon>
    </lineage>
</organism>
<dbReference type="PANTHER" id="PTHR24064">
    <property type="entry name" value="SOLUTE CARRIER FAMILY 22 MEMBER"/>
    <property type="match status" value="1"/>
</dbReference>
<feature type="transmembrane region" description="Helical" evidence="5">
    <location>
        <begin position="223"/>
        <end position="242"/>
    </location>
</feature>
<keyword evidence="2 5" id="KW-0812">Transmembrane</keyword>
<dbReference type="EMBL" id="ABJB010463915">
    <property type="status" value="NOT_ANNOTATED_CDS"/>
    <property type="molecule type" value="Genomic_DNA"/>
</dbReference>
<dbReference type="PaxDb" id="6945-B7PNK1"/>
<feature type="transmembrane region" description="Helical" evidence="5">
    <location>
        <begin position="130"/>
        <end position="149"/>
    </location>
</feature>
<dbReference type="InterPro" id="IPR036259">
    <property type="entry name" value="MFS_trans_sf"/>
</dbReference>
<sequence>MTLKALRQLALPPDPNRGGDLSRCHMYDVNLTDLLATGVGEDNASWAVVPCKDGWDYEFGSLYPTIATEPSIILSYALAWVSGIVSSFMTNLFAFMILRFLVGMCIIPLSEDPYILSLEYIGPRWRTVPIVLWSASYIVFSMVCPWLAYGIRNWTYLSIVTSMPLVMVVVLIKFITYCCYHTNVYNTSFLGTNVYLSYTLGSLVELPGLLLVLFGLDTLGRRWPMIIVTGVAGIVGVVAILFRNGSHVSILVLSLLMRVCLTAEYDTIMQYSAEVYPTVLRGRGLAFLRFAGTLSLYVSPSIVYLSRVNPTYPMLITGLMSLVLSVLSVFLPETKGQPMPQSLQDGESFGAGQRLLDCPCLADRENRQNKAAAVPVASC</sequence>
<dbReference type="EMBL" id="ABJB010617917">
    <property type="status" value="NOT_ANNOTATED_CDS"/>
    <property type="molecule type" value="Genomic_DNA"/>
</dbReference>
<dbReference type="EMBL" id="ABJB010574030">
    <property type="status" value="NOT_ANNOTATED_CDS"/>
    <property type="molecule type" value="Genomic_DNA"/>
</dbReference>
<reference evidence="7" key="2">
    <citation type="submission" date="2020-05" db="UniProtKB">
        <authorList>
            <consortium name="EnsemblMetazoa"/>
        </authorList>
    </citation>
    <scope>IDENTIFICATION</scope>
    <source>
        <strain evidence="7">wikel</strain>
    </source>
</reference>
<comment type="subcellular location">
    <subcellularLocation>
        <location evidence="1">Membrane</location>
        <topology evidence="1">Multi-pass membrane protein</topology>
    </subcellularLocation>
</comment>
<dbReference type="VEuPathDB" id="VectorBase:ISCW006530"/>
<dbReference type="Gene3D" id="1.20.1250.20">
    <property type="entry name" value="MFS general substrate transporter like domains"/>
    <property type="match status" value="2"/>
</dbReference>
<keyword evidence="3 5" id="KW-1133">Transmembrane helix</keyword>
<feature type="transmembrane region" description="Helical" evidence="5">
    <location>
        <begin position="312"/>
        <end position="331"/>
    </location>
</feature>
<feature type="transmembrane region" description="Helical" evidence="5">
    <location>
        <begin position="286"/>
        <end position="306"/>
    </location>
</feature>
<evidence type="ECO:0000256" key="3">
    <source>
        <dbReference type="ARBA" id="ARBA00022989"/>
    </source>
</evidence>
<dbReference type="OrthoDB" id="6884957at2759"/>
<dbReference type="InParanoid" id="B7PNK1"/>
<keyword evidence="9" id="KW-1267">Proteomics identification</keyword>
<protein>
    <submittedName>
        <fullName evidence="6 7">Mfs transporter, putative</fullName>
    </submittedName>
</protein>
<evidence type="ECO:0007829" key="9">
    <source>
        <dbReference type="PeptideAtlas" id="B7PNK1"/>
    </source>
</evidence>
<dbReference type="AlphaFoldDB" id="B7PNK1"/>
<dbReference type="SUPFAM" id="SSF103473">
    <property type="entry name" value="MFS general substrate transporter"/>
    <property type="match status" value="1"/>
</dbReference>
<dbReference type="EMBL" id="ABJB010314423">
    <property type="status" value="NOT_ANNOTATED_CDS"/>
    <property type="molecule type" value="Genomic_DNA"/>
</dbReference>
<evidence type="ECO:0000256" key="4">
    <source>
        <dbReference type="ARBA" id="ARBA00023136"/>
    </source>
</evidence>
<dbReference type="EMBL" id="ABJB010996715">
    <property type="status" value="NOT_ANNOTATED_CDS"/>
    <property type="molecule type" value="Genomic_DNA"/>
</dbReference>
<dbReference type="HOGENOM" id="CLU_730132_0_0_1"/>
<dbReference type="EMBL" id="DS753338">
    <property type="protein sequence ID" value="EEC08173.1"/>
    <property type="molecule type" value="Genomic_DNA"/>
</dbReference>
<evidence type="ECO:0000256" key="5">
    <source>
        <dbReference type="SAM" id="Phobius"/>
    </source>
</evidence>